<evidence type="ECO:0000313" key="4">
    <source>
        <dbReference type="Proteomes" id="UP000548423"/>
    </source>
</evidence>
<dbReference type="EMBL" id="JACCBX010000004">
    <property type="protein sequence ID" value="NYE05572.1"/>
    <property type="molecule type" value="Genomic_DNA"/>
</dbReference>
<dbReference type="SMART" id="SM00014">
    <property type="entry name" value="acidPPc"/>
    <property type="match status" value="1"/>
</dbReference>
<name>A0A852T9V0_9BACI</name>
<dbReference type="EC" id="3.6.1.27" evidence="3"/>
<dbReference type="SUPFAM" id="SSF48317">
    <property type="entry name" value="Acid phosphatase/Vanadium-dependent haloperoxidase"/>
    <property type="match status" value="1"/>
</dbReference>
<keyword evidence="1" id="KW-0472">Membrane</keyword>
<dbReference type="GO" id="GO:0050380">
    <property type="term" value="F:undecaprenyl-diphosphatase activity"/>
    <property type="evidence" value="ECO:0007669"/>
    <property type="project" value="UniProtKB-EC"/>
</dbReference>
<accession>A0A852T9V0</accession>
<reference evidence="4" key="1">
    <citation type="submission" date="2020-07" db="EMBL/GenBank/DDBJ databases">
        <authorList>
            <person name="Partida-Martinez L."/>
            <person name="Huntemann M."/>
            <person name="Clum A."/>
            <person name="Wang J."/>
            <person name="Palaniappan K."/>
            <person name="Ritter S."/>
            <person name="Chen I.-M."/>
            <person name="Stamatis D."/>
            <person name="Reddy T."/>
            <person name="O'Malley R."/>
            <person name="Daum C."/>
            <person name="Shapiro N."/>
            <person name="Ivanova N."/>
            <person name="Kyrpides N."/>
            <person name="Woyke T."/>
        </authorList>
    </citation>
    <scope>NUCLEOTIDE SEQUENCE [LARGE SCALE GENOMIC DNA]</scope>
    <source>
        <strain evidence="4">AT2.8</strain>
    </source>
</reference>
<dbReference type="InterPro" id="IPR036938">
    <property type="entry name" value="PAP2/HPO_sf"/>
</dbReference>
<gene>
    <name evidence="3" type="ORF">F4694_002325</name>
</gene>
<comment type="caution">
    <text evidence="3">The sequence shown here is derived from an EMBL/GenBank/DDBJ whole genome shotgun (WGS) entry which is preliminary data.</text>
</comment>
<dbReference type="Gene3D" id="1.20.144.10">
    <property type="entry name" value="Phosphatidic acid phosphatase type 2/haloperoxidase"/>
    <property type="match status" value="1"/>
</dbReference>
<organism evidence="3 4">
    <name type="scientific">Neobacillus niacini</name>
    <dbReference type="NCBI Taxonomy" id="86668"/>
    <lineage>
        <taxon>Bacteria</taxon>
        <taxon>Bacillati</taxon>
        <taxon>Bacillota</taxon>
        <taxon>Bacilli</taxon>
        <taxon>Bacillales</taxon>
        <taxon>Bacillaceae</taxon>
        <taxon>Neobacillus</taxon>
    </lineage>
</organism>
<evidence type="ECO:0000259" key="2">
    <source>
        <dbReference type="SMART" id="SM00014"/>
    </source>
</evidence>
<keyword evidence="3" id="KW-0378">Hydrolase</keyword>
<evidence type="ECO:0000256" key="1">
    <source>
        <dbReference type="SAM" id="Phobius"/>
    </source>
</evidence>
<keyword evidence="1" id="KW-0812">Transmembrane</keyword>
<evidence type="ECO:0000313" key="3">
    <source>
        <dbReference type="EMBL" id="NYE05572.1"/>
    </source>
</evidence>
<feature type="transmembrane region" description="Helical" evidence="1">
    <location>
        <begin position="160"/>
        <end position="180"/>
    </location>
</feature>
<dbReference type="AlphaFoldDB" id="A0A852T9V0"/>
<dbReference type="Proteomes" id="UP000548423">
    <property type="component" value="Unassembled WGS sequence"/>
</dbReference>
<feature type="transmembrane region" description="Helical" evidence="1">
    <location>
        <begin position="186"/>
        <end position="207"/>
    </location>
</feature>
<dbReference type="PANTHER" id="PTHR14969">
    <property type="entry name" value="SPHINGOSINE-1-PHOSPHATE PHOSPHOHYDROLASE"/>
    <property type="match status" value="1"/>
</dbReference>
<feature type="transmembrane region" description="Helical" evidence="1">
    <location>
        <begin position="130"/>
        <end position="148"/>
    </location>
</feature>
<dbReference type="PANTHER" id="PTHR14969:SF13">
    <property type="entry name" value="AT30094P"/>
    <property type="match status" value="1"/>
</dbReference>
<reference evidence="4" key="2">
    <citation type="submission" date="2020-08" db="EMBL/GenBank/DDBJ databases">
        <title>The Agave Microbiome: Exploring the role of microbial communities in plant adaptations to desert environments.</title>
        <authorList>
            <person name="Partida-Martinez L.P."/>
        </authorList>
    </citation>
    <scope>NUCLEOTIDE SEQUENCE [LARGE SCALE GENOMIC DNA]</scope>
    <source>
        <strain evidence="4">AT2.8</strain>
    </source>
</reference>
<protein>
    <submittedName>
        <fullName evidence="3">Undecaprenyl-diphosphatase</fullName>
        <ecNumber evidence="3">3.6.1.27</ecNumber>
    </submittedName>
</protein>
<dbReference type="Pfam" id="PF01569">
    <property type="entry name" value="PAP2"/>
    <property type="match status" value="1"/>
</dbReference>
<dbReference type="InterPro" id="IPR000326">
    <property type="entry name" value="PAP2/HPO"/>
</dbReference>
<sequence length="213" mass="23958">MKLMVNKRNTSTYLSLGFAVVIAIYISIKVATKQTFWLDEKLADLFAYVPDIFNPFFLLLTELGDKKGIGIVALIVLGWLLLKRNLLGAAAIALSVALGNEVNKLLKELIARPRPELDHLAHVDSLSFPSGHAMVGFIFYYFIAYLVLEDLKSSKARRTVIMLTVLLLLLIGSSRIILQVHYPTDVIGGFAFGYIWVLASIYIYNFFKKKLKK</sequence>
<feature type="transmembrane region" description="Helical" evidence="1">
    <location>
        <begin position="72"/>
        <end position="98"/>
    </location>
</feature>
<keyword evidence="1" id="KW-1133">Transmembrane helix</keyword>
<feature type="domain" description="Phosphatidic acid phosphatase type 2/haloperoxidase" evidence="2">
    <location>
        <begin position="86"/>
        <end position="201"/>
    </location>
</feature>
<feature type="transmembrane region" description="Helical" evidence="1">
    <location>
        <begin position="12"/>
        <end position="30"/>
    </location>
</feature>
<proteinExistence type="predicted"/>
<dbReference type="CDD" id="cd03392">
    <property type="entry name" value="PAP2_like_2"/>
    <property type="match status" value="1"/>
</dbReference>
<feature type="transmembrane region" description="Helical" evidence="1">
    <location>
        <begin position="42"/>
        <end position="60"/>
    </location>
</feature>